<keyword evidence="3" id="KW-1185">Reference proteome</keyword>
<evidence type="ECO:0000259" key="1">
    <source>
        <dbReference type="PROSITE" id="PS50181"/>
    </source>
</evidence>
<reference evidence="2" key="1">
    <citation type="submission" date="2020-12" db="EMBL/GenBank/DDBJ databases">
        <title>Metabolic potential, ecology and presence of endohyphal bacteria is reflected in genomic diversity of Mucoromycotina.</title>
        <authorList>
            <person name="Muszewska A."/>
            <person name="Okrasinska A."/>
            <person name="Steczkiewicz K."/>
            <person name="Drgas O."/>
            <person name="Orlowska M."/>
            <person name="Perlinska-Lenart U."/>
            <person name="Aleksandrzak-Piekarczyk T."/>
            <person name="Szatraj K."/>
            <person name="Zielenkiewicz U."/>
            <person name="Pilsyk S."/>
            <person name="Malc E."/>
            <person name="Mieczkowski P."/>
            <person name="Kruszewska J.S."/>
            <person name="Biernat P."/>
            <person name="Pawlowska J."/>
        </authorList>
    </citation>
    <scope>NUCLEOTIDE SEQUENCE</scope>
    <source>
        <strain evidence="2">WA0000017839</strain>
    </source>
</reference>
<dbReference type="AlphaFoldDB" id="A0A8H7UV37"/>
<protein>
    <recommendedName>
        <fullName evidence="1">F-box domain-containing protein</fullName>
    </recommendedName>
</protein>
<dbReference type="OrthoDB" id="2302462at2759"/>
<evidence type="ECO:0000313" key="3">
    <source>
        <dbReference type="Proteomes" id="UP000603453"/>
    </source>
</evidence>
<dbReference type="PANTHER" id="PTHR20933">
    <property type="entry name" value="F-BOX ONLY PROTEIN 33"/>
    <property type="match status" value="1"/>
</dbReference>
<name>A0A8H7UV37_9FUNG</name>
<organism evidence="2 3">
    <name type="scientific">Mucor saturninus</name>
    <dbReference type="NCBI Taxonomy" id="64648"/>
    <lineage>
        <taxon>Eukaryota</taxon>
        <taxon>Fungi</taxon>
        <taxon>Fungi incertae sedis</taxon>
        <taxon>Mucoromycota</taxon>
        <taxon>Mucoromycotina</taxon>
        <taxon>Mucoromycetes</taxon>
        <taxon>Mucorales</taxon>
        <taxon>Mucorineae</taxon>
        <taxon>Mucoraceae</taxon>
        <taxon>Mucor</taxon>
    </lineage>
</organism>
<proteinExistence type="predicted"/>
<dbReference type="Pfam" id="PF00646">
    <property type="entry name" value="F-box"/>
    <property type="match status" value="1"/>
</dbReference>
<dbReference type="Proteomes" id="UP000603453">
    <property type="component" value="Unassembled WGS sequence"/>
</dbReference>
<accession>A0A8H7UV37</accession>
<dbReference type="PANTHER" id="PTHR20933:SF4">
    <property type="entry name" value="F-BOX INVOLVED IN POLYQ PATHOGENESIS, ISOFORM A"/>
    <property type="match status" value="1"/>
</dbReference>
<sequence>MLRDSATESAASRSESEKNKVTAAQMRISSFTCYTNPVVYLPFETLTEIFLYLVPIRTLEYALVCKSWTKPALCILYQELQLGSRVNNSIRQHLTLGMSERDEYFKYGNLVQKVKLSANWYYPSEEWNEEELITFLEYFPNIKTLDISNSEFCENYYYYLINTKSKKCLNQIQTFEIPQKYLNAFKMHYTLCYKYRATITTMWFKYEEKIDIDAEEFSRTLDYLKQFPNLKDLTVREHDDNATVTIFELQKACPNLTSLDYGIKFDGTKKQVSAFLDDPANRNLQNHLKSLVIRSAIPVEYLKYFNKCDFTQLSVLKMITSGIDLYDWLADMGWDNVKTFLSRLSTLDTVLLQFASTFKDRKYEQMPETKMTTFFKLVDVFKGNKRPFCQMDITDYSTFGINVDSLEYNSVDGLHLSYRLENSEYQKGDWKTPNIDFVLPDVSISRIGLEIVNCLFAIIESDKSRNLQFKFIDHVLTNYPNLELFEFFGRRKSTERITIGRDANHSMTTKKKHHLSATNTKENLRSIEACCFVPPPKLLRMIATHLPNIEFASCMNPTFHFEIEFVSRYMDFGFICFDYGKEGNAIYYHQETSPYSLNACDESFMVECYSKDTVRSSRVNIKCKKSTRIIVSSRDHLMAEFEDGVILDYKQIKTRSKMHILDLPFETLTEIFLYLVPIKTLEYALVCKSWTKPALCIIYQELQLGSRVNSSIRQHLTLGMSERDEYFKYGNLVQKFKLSANWYHPSEELSEEELITFLEYFPNIKTLDISNSEFYVNYYYYLINTKSKKCLNQIQTFEIPQNKYLNAFKMHYALCFKYRATITTMWFEYEDTINTGAEKLDRTLDYLKQFPNLKDLTVREHDDNATVTIFELQKACPNLTSLDYGIKFDGTEKQISAFLDDPANRNLQNHLKSLVIRSSIPVEYLKYLNSCIFTQLSVLKMITCEIDLYDWLADMGWDNVKTFLSRLSTLDTVLLQFASTFNDRKYGKMTETKMTTFFKLVDVFKGNKRPFCQMDITDCWTIMINVDSLEYNSVDGLHLSYGLENCDYQNGDWKTTNINFVLPDVSISRTGLEIVNCLFAIINRDQSRDLQFKFIDHVLTNYPNLELFEFFCRRKSDERITIGRDANHSMTTKQKHHLLLFCSSSKTVENDINAFAKYRIRVLRQSSKRIGEVSFV</sequence>
<dbReference type="PROSITE" id="PS50181">
    <property type="entry name" value="FBOX"/>
    <property type="match status" value="1"/>
</dbReference>
<dbReference type="InterPro" id="IPR032675">
    <property type="entry name" value="LRR_dom_sf"/>
</dbReference>
<comment type="caution">
    <text evidence="2">The sequence shown here is derived from an EMBL/GenBank/DDBJ whole genome shotgun (WGS) entry which is preliminary data.</text>
</comment>
<dbReference type="InterPro" id="IPR001810">
    <property type="entry name" value="F-box_dom"/>
</dbReference>
<dbReference type="Gene3D" id="3.80.10.10">
    <property type="entry name" value="Ribonuclease Inhibitor"/>
    <property type="match status" value="1"/>
</dbReference>
<evidence type="ECO:0000313" key="2">
    <source>
        <dbReference type="EMBL" id="KAG2199731.1"/>
    </source>
</evidence>
<dbReference type="EMBL" id="JAEPRD010000092">
    <property type="protein sequence ID" value="KAG2199731.1"/>
    <property type="molecule type" value="Genomic_DNA"/>
</dbReference>
<feature type="domain" description="F-box" evidence="1">
    <location>
        <begin position="657"/>
        <end position="690"/>
    </location>
</feature>
<dbReference type="GO" id="GO:0031398">
    <property type="term" value="P:positive regulation of protein ubiquitination"/>
    <property type="evidence" value="ECO:0007669"/>
    <property type="project" value="TreeGrafter"/>
</dbReference>
<gene>
    <name evidence="2" type="ORF">INT47_012867</name>
</gene>